<dbReference type="AlphaFoldDB" id="A0A657IUN3"/>
<evidence type="ECO:0000313" key="3">
    <source>
        <dbReference type="EMBL" id="OAX60290.1"/>
    </source>
</evidence>
<dbReference type="Pfam" id="PF13607">
    <property type="entry name" value="Succ_CoA_lig"/>
    <property type="match status" value="1"/>
</dbReference>
<feature type="compositionally biased region" description="Polar residues" evidence="1">
    <location>
        <begin position="140"/>
        <end position="152"/>
    </location>
</feature>
<evidence type="ECO:0000256" key="1">
    <source>
        <dbReference type="SAM" id="MobiDB-lite"/>
    </source>
</evidence>
<dbReference type="InterPro" id="IPR016102">
    <property type="entry name" value="Succinyl-CoA_synth-like"/>
</dbReference>
<proteinExistence type="predicted"/>
<name>A0A657IUN3_9MICC</name>
<reference evidence="3 4" key="1">
    <citation type="submission" date="2016-04" db="EMBL/GenBank/DDBJ databases">
        <title>Identification of putative biosynthetic pathways for the production of bioactive secondary metabolites by the marine actinomycete Kocuria kristinae RUTW2-3.</title>
        <authorList>
            <person name="Waterworth S.C."/>
            <person name="Walmsley T.A."/>
            <person name="Matongo T."/>
            <person name="Davies-Coleman M.T."/>
            <person name="Dorrington R.A."/>
        </authorList>
    </citation>
    <scope>NUCLEOTIDE SEQUENCE [LARGE SCALE GENOMIC DNA]</scope>
    <source>
        <strain evidence="3 4">RUTW4-5</strain>
    </source>
</reference>
<dbReference type="SUPFAM" id="SSF52210">
    <property type="entry name" value="Succinyl-CoA synthetase domains"/>
    <property type="match status" value="1"/>
</dbReference>
<dbReference type="Gene3D" id="3.40.50.261">
    <property type="entry name" value="Succinyl-CoA synthetase domains"/>
    <property type="match status" value="1"/>
</dbReference>
<feature type="region of interest" description="Disordered" evidence="1">
    <location>
        <begin position="127"/>
        <end position="152"/>
    </location>
</feature>
<sequence>MRIARDHGMRVIGPASMGMVNTDPEIRLNATFGEHAPGGGALGLFSQSAAIGVMMYTSAFRRSIGVSSAFSAGNRADVSGNDLMQYWEDDPRTRAVCLYLESIGNPRKFSRIARRLARTKPVIVAKSEVTGRQLPPGHTGRTSSAPPEASTR</sequence>
<organism evidence="3 4">
    <name type="scientific">Rothia kristinae</name>
    <dbReference type="NCBI Taxonomy" id="37923"/>
    <lineage>
        <taxon>Bacteria</taxon>
        <taxon>Bacillati</taxon>
        <taxon>Actinomycetota</taxon>
        <taxon>Actinomycetes</taxon>
        <taxon>Micrococcales</taxon>
        <taxon>Micrococcaceae</taxon>
        <taxon>Rothia</taxon>
    </lineage>
</organism>
<dbReference type="Proteomes" id="UP000092021">
    <property type="component" value="Unassembled WGS sequence"/>
</dbReference>
<feature type="domain" description="Succinyl-CoA synthetase-like flavodoxin" evidence="2">
    <location>
        <begin position="40"/>
        <end position="141"/>
    </location>
</feature>
<evidence type="ECO:0000259" key="2">
    <source>
        <dbReference type="Pfam" id="PF13607"/>
    </source>
</evidence>
<dbReference type="InterPro" id="IPR032875">
    <property type="entry name" value="Succ_CoA_lig_flav_dom"/>
</dbReference>
<protein>
    <recommendedName>
        <fullName evidence="2">Succinyl-CoA synthetase-like flavodoxin domain-containing protein</fullName>
    </recommendedName>
</protein>
<gene>
    <name evidence="3" type="ORF">A5N15_06215</name>
</gene>
<dbReference type="PANTHER" id="PTHR42793:SF1">
    <property type="entry name" value="PEPTIDYL-LYSINE N-ACETYLTRANSFERASE PATZ"/>
    <property type="match status" value="1"/>
</dbReference>
<comment type="caution">
    <text evidence="3">The sequence shown here is derived from an EMBL/GenBank/DDBJ whole genome shotgun (WGS) entry which is preliminary data.</text>
</comment>
<dbReference type="PANTHER" id="PTHR42793">
    <property type="entry name" value="COA BINDING DOMAIN CONTAINING PROTEIN"/>
    <property type="match status" value="1"/>
</dbReference>
<accession>A0A657IUN3</accession>
<dbReference type="EMBL" id="LWGZ01000540">
    <property type="protein sequence ID" value="OAX60290.1"/>
    <property type="molecule type" value="Genomic_DNA"/>
</dbReference>
<evidence type="ECO:0000313" key="4">
    <source>
        <dbReference type="Proteomes" id="UP000092021"/>
    </source>
</evidence>